<dbReference type="Pfam" id="PF00560">
    <property type="entry name" value="LRR_1"/>
    <property type="match status" value="4"/>
</dbReference>
<feature type="domain" description="Activator of Hsp90 ATPase AHSA1-like N-terminal" evidence="14">
    <location>
        <begin position="72"/>
        <end position="209"/>
    </location>
</feature>
<dbReference type="InterPro" id="IPR046956">
    <property type="entry name" value="RLP23-like"/>
</dbReference>
<comment type="similarity">
    <text evidence="2">Belongs to the AHA1 family.</text>
</comment>
<dbReference type="SUPFAM" id="SSF52058">
    <property type="entry name" value="L domain-like"/>
    <property type="match status" value="1"/>
</dbReference>
<dbReference type="InterPro" id="IPR003591">
    <property type="entry name" value="Leu-rich_rpt_typical-subtyp"/>
</dbReference>
<protein>
    <recommendedName>
        <fullName evidence="14">Activator of Hsp90 ATPase AHSA1-like N-terminal domain-containing protein</fullName>
    </recommendedName>
</protein>
<evidence type="ECO:0000256" key="8">
    <source>
        <dbReference type="ARBA" id="ARBA00022737"/>
    </source>
</evidence>
<comment type="subcellular location">
    <subcellularLocation>
        <location evidence="1">Cell membrane</location>
        <topology evidence="1">Single-pass type I membrane protein</topology>
    </subcellularLocation>
</comment>
<evidence type="ECO:0000259" key="14">
    <source>
        <dbReference type="SMART" id="SM01000"/>
    </source>
</evidence>
<keyword evidence="5" id="KW-0433">Leucine-rich repeat</keyword>
<evidence type="ECO:0000256" key="12">
    <source>
        <dbReference type="ARBA" id="ARBA00023180"/>
    </source>
</evidence>
<dbReference type="InterPro" id="IPR001611">
    <property type="entry name" value="Leu-rich_rpt"/>
</dbReference>
<dbReference type="SMART" id="SM01000">
    <property type="entry name" value="Aha1_N"/>
    <property type="match status" value="1"/>
</dbReference>
<evidence type="ECO:0000256" key="4">
    <source>
        <dbReference type="ARBA" id="ARBA00022475"/>
    </source>
</evidence>
<dbReference type="PROSITE" id="PS51450">
    <property type="entry name" value="LRR"/>
    <property type="match status" value="1"/>
</dbReference>
<dbReference type="PANTHER" id="PTHR48061:SF46">
    <property type="entry name" value="LEUCINE-RICH REPEAT-CONTAINING N-TERMINAL PLANT-TYPE DOMAIN-CONTAINING PROTEIN"/>
    <property type="match status" value="1"/>
</dbReference>
<comment type="similarity">
    <text evidence="3">Belongs to the RLP family.</text>
</comment>
<gene>
    <name evidence="15" type="ORF">V6N11_006309</name>
</gene>
<accession>A0ABR2RQG5</accession>
<evidence type="ECO:0000313" key="15">
    <source>
        <dbReference type="EMBL" id="KAK9015192.1"/>
    </source>
</evidence>
<evidence type="ECO:0000256" key="13">
    <source>
        <dbReference type="SAM" id="Phobius"/>
    </source>
</evidence>
<dbReference type="SMART" id="SM00369">
    <property type="entry name" value="LRR_TYP"/>
    <property type="match status" value="11"/>
</dbReference>
<dbReference type="Gene3D" id="3.15.10.20">
    <property type="entry name" value="Activator of Hsp90 ATPase Aha1, N-terminal domain"/>
    <property type="match status" value="1"/>
</dbReference>
<keyword evidence="7" id="KW-0732">Signal</keyword>
<dbReference type="InterPro" id="IPR036338">
    <property type="entry name" value="Aha1"/>
</dbReference>
<proteinExistence type="inferred from homology"/>
<reference evidence="15 16" key="1">
    <citation type="journal article" date="2024" name="G3 (Bethesda)">
        <title>Genome assembly of Hibiscus sabdariffa L. provides insights into metabolisms of medicinal natural products.</title>
        <authorList>
            <person name="Kim T."/>
        </authorList>
    </citation>
    <scope>NUCLEOTIDE SEQUENCE [LARGE SCALE GENOMIC DNA]</scope>
    <source>
        <strain evidence="15">TK-2024</strain>
        <tissue evidence="15">Old leaves</tissue>
    </source>
</reference>
<name>A0ABR2RQG5_9ROSI</name>
<keyword evidence="4" id="KW-1003">Cell membrane</keyword>
<evidence type="ECO:0000256" key="5">
    <source>
        <dbReference type="ARBA" id="ARBA00022614"/>
    </source>
</evidence>
<organism evidence="15 16">
    <name type="scientific">Hibiscus sabdariffa</name>
    <name type="common">roselle</name>
    <dbReference type="NCBI Taxonomy" id="183260"/>
    <lineage>
        <taxon>Eukaryota</taxon>
        <taxon>Viridiplantae</taxon>
        <taxon>Streptophyta</taxon>
        <taxon>Embryophyta</taxon>
        <taxon>Tracheophyta</taxon>
        <taxon>Spermatophyta</taxon>
        <taxon>Magnoliopsida</taxon>
        <taxon>eudicotyledons</taxon>
        <taxon>Gunneridae</taxon>
        <taxon>Pentapetalae</taxon>
        <taxon>rosids</taxon>
        <taxon>malvids</taxon>
        <taxon>Malvales</taxon>
        <taxon>Malvaceae</taxon>
        <taxon>Malvoideae</taxon>
        <taxon>Hibiscus</taxon>
    </lineage>
</organism>
<dbReference type="Pfam" id="PF13855">
    <property type="entry name" value="LRR_8"/>
    <property type="match status" value="2"/>
</dbReference>
<evidence type="ECO:0000256" key="7">
    <source>
        <dbReference type="ARBA" id="ARBA00022729"/>
    </source>
</evidence>
<keyword evidence="12" id="KW-0325">Glycoprotein</keyword>
<keyword evidence="9 13" id="KW-1133">Transmembrane helix</keyword>
<dbReference type="EMBL" id="JBBPBN010000021">
    <property type="protein sequence ID" value="KAK9015192.1"/>
    <property type="molecule type" value="Genomic_DNA"/>
</dbReference>
<evidence type="ECO:0000313" key="16">
    <source>
        <dbReference type="Proteomes" id="UP001396334"/>
    </source>
</evidence>
<dbReference type="PANTHER" id="PTHR48061">
    <property type="entry name" value="LEUCINE-RICH REPEAT RECEPTOR PROTEIN KINASE EMS1-LIKE-RELATED"/>
    <property type="match status" value="1"/>
</dbReference>
<dbReference type="Pfam" id="PF08263">
    <property type="entry name" value="LRRNT_2"/>
    <property type="match status" value="1"/>
</dbReference>
<keyword evidence="10 13" id="KW-0472">Membrane</keyword>
<dbReference type="PRINTS" id="PR00019">
    <property type="entry name" value="LEURICHRPT"/>
</dbReference>
<sequence length="1108" mass="122376">MENGGAEHGYGDANGNGNGQAAASYTYWVREATADAAPLPLPKKLTAHDLVSHQSQPATLGSVWNRAGTWEEKNLNSWATQRLKELLKSVGTLDLSRGKAEISDVTKCVGDAFLVTVRNKKRVGYTYELTLKIKGEWHIQEEKKTVKGHIDIPEFSFGELDDLQMEVKLSEEKDFVQQDKQQILQDLKKLFLQPVREKLLKFEQELKDRLSSSSVPPPSSHLCLPDQRDALLQFKNTTSVIELFCTDDFSEAGFYPKTESWNTSLDCCSWQGVECDNLTGHVIGIRLGGSCLDGSLLVNSSLFLLHNLQWLDLSNNFLHGSPLGNTSGLVHLRRLRRLDLTSNGFDGAILPELLSQLVSLTHLDLSNNGNYDTHSKLSFDSRGFDMLARNLTRLRNLMLDNVDMSDVALTSFLKLSSSLRHLSVGECRLHGEFPTQFFQVPNLKHIDLGGNGNLSGYLPRTNWSSGLELLDISGCGFGGSIPASIGNLTRLVSIDLSGNQLGGQIPDVFGNLGKLTSLGFSSCNLSGPIPGSVFDIVSLKKLKLFSNNLSGVIRSDTLAKLSSLEVLDLSNNSLLSVSTVRNGVNYSFPRLTSVDLSSCSLRQFPNFFRTSSKLNCLDVSNNMISGGISKWEAEGWEGLALLNLSYNFLTTLEQFPGKQMGILDLRSNLLQGPILSTCLDLQTPNPQLFDEFLISDNNLTGNIPSAICNWNSLSVLDLSRNSLSGTIPECLGNLSNSLAFVDLQMNNFHGKIPDSFVNSSLTHLFLNDNQLEGLVPPSLANSESLQLLNLGNNKLTDRFPYWLASLPSLQVLILRSNRFHGSLPHSVASYGFSALRIIDLSENEFTGPLPVELFRSFIAMKDEPTERHPSPMVYRIGLTLVGLRDYHISLNVTTKSLEMELTKTVDIFVSMDLSNNRFSGLIPEEVGQLVSLQMLNFSQNNFTGPIPVSFGNLVALESLDLSSNKLNGSIPSQMTKLTFLAVLNLSENNLVGPIPHGNQFDTFDNVSYIGNLGLCGLPLSKQCNNHGMGEPPEPLVAEHEGSEVLSFWKVVMMGYGTGVVLGLSLGYIVFTTGRPWWLVKRVERDLQYKFTNWILRKRPRRNLRLNST</sequence>
<evidence type="ECO:0000256" key="6">
    <source>
        <dbReference type="ARBA" id="ARBA00022692"/>
    </source>
</evidence>
<feature type="transmembrane region" description="Helical" evidence="13">
    <location>
        <begin position="1047"/>
        <end position="1070"/>
    </location>
</feature>
<keyword evidence="8" id="KW-0677">Repeat</keyword>
<evidence type="ECO:0000256" key="1">
    <source>
        <dbReference type="ARBA" id="ARBA00004251"/>
    </source>
</evidence>
<dbReference type="InterPro" id="IPR032675">
    <property type="entry name" value="LRR_dom_sf"/>
</dbReference>
<dbReference type="Gene3D" id="3.80.10.10">
    <property type="entry name" value="Ribonuclease Inhibitor"/>
    <property type="match status" value="2"/>
</dbReference>
<comment type="caution">
    <text evidence="15">The sequence shown here is derived from an EMBL/GenBank/DDBJ whole genome shotgun (WGS) entry which is preliminary data.</text>
</comment>
<dbReference type="InterPro" id="IPR013210">
    <property type="entry name" value="LRR_N_plant-typ"/>
</dbReference>
<evidence type="ECO:0000256" key="3">
    <source>
        <dbReference type="ARBA" id="ARBA00009592"/>
    </source>
</evidence>
<evidence type="ECO:0000256" key="11">
    <source>
        <dbReference type="ARBA" id="ARBA00023170"/>
    </source>
</evidence>
<keyword evidence="16" id="KW-1185">Reference proteome</keyword>
<evidence type="ECO:0000256" key="9">
    <source>
        <dbReference type="ARBA" id="ARBA00022989"/>
    </source>
</evidence>
<evidence type="ECO:0000256" key="10">
    <source>
        <dbReference type="ARBA" id="ARBA00023136"/>
    </source>
</evidence>
<keyword evidence="11" id="KW-0675">Receptor</keyword>
<dbReference type="Proteomes" id="UP001396334">
    <property type="component" value="Unassembled WGS sequence"/>
</dbReference>
<evidence type="ECO:0000256" key="2">
    <source>
        <dbReference type="ARBA" id="ARBA00006817"/>
    </source>
</evidence>
<dbReference type="InterPro" id="IPR015310">
    <property type="entry name" value="AHSA1-like_N"/>
</dbReference>
<dbReference type="Pfam" id="PF09229">
    <property type="entry name" value="Aha1_N"/>
    <property type="match status" value="1"/>
</dbReference>
<keyword evidence="6 13" id="KW-0812">Transmembrane</keyword>
<dbReference type="SUPFAM" id="SSF52047">
    <property type="entry name" value="RNI-like"/>
    <property type="match status" value="1"/>
</dbReference>
<dbReference type="SUPFAM" id="SSF103111">
    <property type="entry name" value="Activator of Hsp90 ATPase, Aha1"/>
    <property type="match status" value="1"/>
</dbReference>